<evidence type="ECO:0008006" key="4">
    <source>
        <dbReference type="Google" id="ProtNLM"/>
    </source>
</evidence>
<protein>
    <recommendedName>
        <fullName evidence="4">Carboxypeptidase regulatory-like domain-containing protein</fullName>
    </recommendedName>
</protein>
<sequence length="154" mass="17120">MFAQWSFYIAFSIIVCLSQAAFADEIAIQQDSHGVDYVTGGIGSEEVEALEPYKKQFNLYFLFSEGKAGRVIDNVNVEIVDRKNQPAFTLESAAPRLMLNLPSGKYTVIASYQGHAQRYGFNHQANKPQRIILNWRNAIDGDATEDAPAETATP</sequence>
<organism evidence="2 3">
    <name type="scientific">Methylophilus aquaticus</name>
    <dbReference type="NCBI Taxonomy" id="1971610"/>
    <lineage>
        <taxon>Bacteria</taxon>
        <taxon>Pseudomonadati</taxon>
        <taxon>Pseudomonadota</taxon>
        <taxon>Betaproteobacteria</taxon>
        <taxon>Nitrosomonadales</taxon>
        <taxon>Methylophilaceae</taxon>
        <taxon>Methylophilus</taxon>
    </lineage>
</organism>
<feature type="signal peptide" evidence="1">
    <location>
        <begin position="1"/>
        <end position="23"/>
    </location>
</feature>
<evidence type="ECO:0000313" key="2">
    <source>
        <dbReference type="EMBL" id="MDP8567619.1"/>
    </source>
</evidence>
<name>A0ABT9JSX1_9PROT</name>
<feature type="chain" id="PRO_5045527545" description="Carboxypeptidase regulatory-like domain-containing protein" evidence="1">
    <location>
        <begin position="24"/>
        <end position="154"/>
    </location>
</feature>
<comment type="caution">
    <text evidence="2">The sequence shown here is derived from an EMBL/GenBank/DDBJ whole genome shotgun (WGS) entry which is preliminary data.</text>
</comment>
<evidence type="ECO:0000313" key="3">
    <source>
        <dbReference type="Proteomes" id="UP001225906"/>
    </source>
</evidence>
<proteinExistence type="predicted"/>
<dbReference type="EMBL" id="JAVCAP010000014">
    <property type="protein sequence ID" value="MDP8567619.1"/>
    <property type="molecule type" value="Genomic_DNA"/>
</dbReference>
<keyword evidence="1" id="KW-0732">Signal</keyword>
<evidence type="ECO:0000256" key="1">
    <source>
        <dbReference type="SAM" id="SignalP"/>
    </source>
</evidence>
<gene>
    <name evidence="2" type="ORF">Q9291_07130</name>
</gene>
<dbReference type="RefSeq" id="WP_306389339.1">
    <property type="nucleotide sequence ID" value="NZ_JAVCAP010000014.1"/>
</dbReference>
<reference evidence="3" key="1">
    <citation type="journal article" date="2019" name="Int. J. Syst. Evol. Microbiol.">
        <title>The Global Catalogue of Microorganisms (GCM) 10K type strain sequencing project: providing services to taxonomists for standard genome sequencing and annotation.</title>
        <authorList>
            <consortium name="The Broad Institute Genomics Platform"/>
            <consortium name="The Broad Institute Genome Sequencing Center for Infectious Disease"/>
            <person name="Wu L."/>
            <person name="Ma J."/>
        </authorList>
    </citation>
    <scope>NUCLEOTIDE SEQUENCE [LARGE SCALE GENOMIC DNA]</scope>
    <source>
        <strain evidence="3">VKM B-3159</strain>
    </source>
</reference>
<dbReference type="Proteomes" id="UP001225906">
    <property type="component" value="Unassembled WGS sequence"/>
</dbReference>
<keyword evidence="3" id="KW-1185">Reference proteome</keyword>
<accession>A0ABT9JSX1</accession>